<keyword evidence="2" id="KW-1185">Reference proteome</keyword>
<name>A0A6A6R2A3_9PEZI</name>
<evidence type="ECO:0000313" key="2">
    <source>
        <dbReference type="Proteomes" id="UP000799750"/>
    </source>
</evidence>
<evidence type="ECO:0000313" key="1">
    <source>
        <dbReference type="EMBL" id="KAF2498831.1"/>
    </source>
</evidence>
<gene>
    <name evidence="1" type="ORF">BU16DRAFT_306271</name>
</gene>
<proteinExistence type="predicted"/>
<organism evidence="1 2">
    <name type="scientific">Lophium mytilinum</name>
    <dbReference type="NCBI Taxonomy" id="390894"/>
    <lineage>
        <taxon>Eukaryota</taxon>
        <taxon>Fungi</taxon>
        <taxon>Dikarya</taxon>
        <taxon>Ascomycota</taxon>
        <taxon>Pezizomycotina</taxon>
        <taxon>Dothideomycetes</taxon>
        <taxon>Pleosporomycetidae</taxon>
        <taxon>Mytilinidiales</taxon>
        <taxon>Mytilinidiaceae</taxon>
        <taxon>Lophium</taxon>
    </lineage>
</organism>
<reference evidence="1" key="1">
    <citation type="journal article" date="2020" name="Stud. Mycol.">
        <title>101 Dothideomycetes genomes: a test case for predicting lifestyles and emergence of pathogens.</title>
        <authorList>
            <person name="Haridas S."/>
            <person name="Albert R."/>
            <person name="Binder M."/>
            <person name="Bloem J."/>
            <person name="Labutti K."/>
            <person name="Salamov A."/>
            <person name="Andreopoulos B."/>
            <person name="Baker S."/>
            <person name="Barry K."/>
            <person name="Bills G."/>
            <person name="Bluhm B."/>
            <person name="Cannon C."/>
            <person name="Castanera R."/>
            <person name="Culley D."/>
            <person name="Daum C."/>
            <person name="Ezra D."/>
            <person name="Gonzalez J."/>
            <person name="Henrissat B."/>
            <person name="Kuo A."/>
            <person name="Liang C."/>
            <person name="Lipzen A."/>
            <person name="Lutzoni F."/>
            <person name="Magnuson J."/>
            <person name="Mondo S."/>
            <person name="Nolan M."/>
            <person name="Ohm R."/>
            <person name="Pangilinan J."/>
            <person name="Park H.-J."/>
            <person name="Ramirez L."/>
            <person name="Alfaro M."/>
            <person name="Sun H."/>
            <person name="Tritt A."/>
            <person name="Yoshinaga Y."/>
            <person name="Zwiers L.-H."/>
            <person name="Turgeon B."/>
            <person name="Goodwin S."/>
            <person name="Spatafora J."/>
            <person name="Crous P."/>
            <person name="Grigoriev I."/>
        </authorList>
    </citation>
    <scope>NUCLEOTIDE SEQUENCE</scope>
    <source>
        <strain evidence="1">CBS 269.34</strain>
    </source>
</reference>
<dbReference type="EMBL" id="MU004185">
    <property type="protein sequence ID" value="KAF2498831.1"/>
    <property type="molecule type" value="Genomic_DNA"/>
</dbReference>
<protein>
    <submittedName>
        <fullName evidence="1">Uncharacterized protein</fullName>
    </submittedName>
</protein>
<sequence>MRGFEGSSICHSFLGRFSLTTEFQGSTPTRDSTREQQVDVHHHLRSSISSLIESRLPWRPVKNLSWDAGFMKGPWFWELKPLQRWSYHPAERESPPGPNHVQELVHLRTSSLSLGHRSCCRREPVTSQPLQAHRLRSALILEGHRTFLKPM</sequence>
<dbReference type="AlphaFoldDB" id="A0A6A6R2A3"/>
<accession>A0A6A6R2A3</accession>
<dbReference type="Proteomes" id="UP000799750">
    <property type="component" value="Unassembled WGS sequence"/>
</dbReference>